<dbReference type="AlphaFoldDB" id="A0A8K0SG98"/>
<proteinExistence type="predicted"/>
<dbReference type="Proteomes" id="UP000813444">
    <property type="component" value="Unassembled WGS sequence"/>
</dbReference>
<name>A0A8K0SG98_9HYPO</name>
<feature type="signal peptide" evidence="1">
    <location>
        <begin position="1"/>
        <end position="32"/>
    </location>
</feature>
<evidence type="ECO:0000313" key="3">
    <source>
        <dbReference type="Proteomes" id="UP000813444"/>
    </source>
</evidence>
<sequence>MSVPHQHVPMGWCVSLMALLSLRVMRLCGCCGRENKVTGQGCWACLLGCTRPGYNERYVHLARAEPRVAITYLPPPPRLLEFEPATPHQTHLRPRLGETAAAAVAAVVAAAAPAQGLAEVPAQLQAHPCPTDGLAPALSAVLADELAGVAQWMCAPGQASCLCSSMQERMGPRRGLPSRESCTTIHRRWGKAV</sequence>
<gene>
    <name evidence="2" type="ORF">B0I35DRAFT_91164</name>
</gene>
<feature type="chain" id="PRO_5035435791" evidence="1">
    <location>
        <begin position="33"/>
        <end position="193"/>
    </location>
</feature>
<keyword evidence="3" id="KW-1185">Reference proteome</keyword>
<evidence type="ECO:0000256" key="1">
    <source>
        <dbReference type="SAM" id="SignalP"/>
    </source>
</evidence>
<accession>A0A8K0SG98</accession>
<reference evidence="2" key="1">
    <citation type="journal article" date="2021" name="Nat. Commun.">
        <title>Genetic determinants of endophytism in the Arabidopsis root mycobiome.</title>
        <authorList>
            <person name="Mesny F."/>
            <person name="Miyauchi S."/>
            <person name="Thiergart T."/>
            <person name="Pickel B."/>
            <person name="Atanasova L."/>
            <person name="Karlsson M."/>
            <person name="Huettel B."/>
            <person name="Barry K.W."/>
            <person name="Haridas S."/>
            <person name="Chen C."/>
            <person name="Bauer D."/>
            <person name="Andreopoulos W."/>
            <person name="Pangilinan J."/>
            <person name="LaButti K."/>
            <person name="Riley R."/>
            <person name="Lipzen A."/>
            <person name="Clum A."/>
            <person name="Drula E."/>
            <person name="Henrissat B."/>
            <person name="Kohler A."/>
            <person name="Grigoriev I.V."/>
            <person name="Martin F.M."/>
            <person name="Hacquard S."/>
        </authorList>
    </citation>
    <scope>NUCLEOTIDE SEQUENCE</scope>
    <source>
        <strain evidence="2">MPI-CAGE-CH-0235</strain>
    </source>
</reference>
<protein>
    <submittedName>
        <fullName evidence="2">Uncharacterized protein</fullName>
    </submittedName>
</protein>
<keyword evidence="1" id="KW-0732">Signal</keyword>
<comment type="caution">
    <text evidence="2">The sequence shown here is derived from an EMBL/GenBank/DDBJ whole genome shotgun (WGS) entry which is preliminary data.</text>
</comment>
<organism evidence="2 3">
    <name type="scientific">Stachybotrys elegans</name>
    <dbReference type="NCBI Taxonomy" id="80388"/>
    <lineage>
        <taxon>Eukaryota</taxon>
        <taxon>Fungi</taxon>
        <taxon>Dikarya</taxon>
        <taxon>Ascomycota</taxon>
        <taxon>Pezizomycotina</taxon>
        <taxon>Sordariomycetes</taxon>
        <taxon>Hypocreomycetidae</taxon>
        <taxon>Hypocreales</taxon>
        <taxon>Stachybotryaceae</taxon>
        <taxon>Stachybotrys</taxon>
    </lineage>
</organism>
<dbReference type="EMBL" id="JAGPNK010000014">
    <property type="protein sequence ID" value="KAH7309044.1"/>
    <property type="molecule type" value="Genomic_DNA"/>
</dbReference>
<evidence type="ECO:0000313" key="2">
    <source>
        <dbReference type="EMBL" id="KAH7309044.1"/>
    </source>
</evidence>